<keyword evidence="4 6" id="KW-0472">Membrane</keyword>
<comment type="caution">
    <text evidence="8">The sequence shown here is derived from an EMBL/GenBank/DDBJ whole genome shotgun (WGS) entry which is preliminary data.</text>
</comment>
<evidence type="ECO:0000313" key="8">
    <source>
        <dbReference type="EMBL" id="KRN45889.1"/>
    </source>
</evidence>
<protein>
    <recommendedName>
        <fullName evidence="6">Septation ring formation regulator EzrA</fullName>
    </recommendedName>
</protein>
<feature type="transmembrane region" description="Helical" evidence="7">
    <location>
        <begin position="6"/>
        <end position="26"/>
    </location>
</feature>
<evidence type="ECO:0000256" key="3">
    <source>
        <dbReference type="ARBA" id="ARBA00023054"/>
    </source>
</evidence>
<evidence type="ECO:0000313" key="9">
    <source>
        <dbReference type="Proteomes" id="UP000051992"/>
    </source>
</evidence>
<evidence type="ECO:0000256" key="7">
    <source>
        <dbReference type="SAM" id="Phobius"/>
    </source>
</evidence>
<evidence type="ECO:0000256" key="2">
    <source>
        <dbReference type="ARBA" id="ARBA00022989"/>
    </source>
</evidence>
<organism evidence="8 9">
    <name type="scientific">Weissella viridescens</name>
    <name type="common">Lactobacillus viridescens</name>
    <dbReference type="NCBI Taxonomy" id="1629"/>
    <lineage>
        <taxon>Bacteria</taxon>
        <taxon>Bacillati</taxon>
        <taxon>Bacillota</taxon>
        <taxon>Bacilli</taxon>
        <taxon>Lactobacillales</taxon>
        <taxon>Lactobacillaceae</taxon>
        <taxon>Weissella</taxon>
    </lineage>
</organism>
<proteinExistence type="inferred from homology"/>
<comment type="function">
    <text evidence="6">Negative regulator of FtsZ ring formation; modulates the frequency and position of FtsZ ring formation. Inhibits FtsZ ring formation at polar sites. Interacts either with FtsZ or with one of its binding partners to promote depolymerization.</text>
</comment>
<dbReference type="PATRIC" id="fig|1629.5.peg.1245"/>
<dbReference type="Pfam" id="PF06160">
    <property type="entry name" value="EzrA"/>
    <property type="match status" value="1"/>
</dbReference>
<dbReference type="Proteomes" id="UP000051992">
    <property type="component" value="Unassembled WGS sequence"/>
</dbReference>
<keyword evidence="6" id="KW-0131">Cell cycle</keyword>
<keyword evidence="2 6" id="KW-1133">Transmembrane helix</keyword>
<name>A0A0R2GYP5_WEIVI</name>
<dbReference type="HAMAP" id="MF_00728">
    <property type="entry name" value="EzrA"/>
    <property type="match status" value="1"/>
</dbReference>
<reference evidence="8 9" key="1">
    <citation type="journal article" date="2015" name="Genome Announc.">
        <title>Expanding the biotechnology potential of lactobacilli through comparative genomics of 213 strains and associated genera.</title>
        <authorList>
            <person name="Sun Z."/>
            <person name="Harris H.M."/>
            <person name="McCann A."/>
            <person name="Guo C."/>
            <person name="Argimon S."/>
            <person name="Zhang W."/>
            <person name="Yang X."/>
            <person name="Jeffery I.B."/>
            <person name="Cooney J.C."/>
            <person name="Kagawa T.F."/>
            <person name="Liu W."/>
            <person name="Song Y."/>
            <person name="Salvetti E."/>
            <person name="Wrobel A."/>
            <person name="Rasinkangas P."/>
            <person name="Parkhill J."/>
            <person name="Rea M.C."/>
            <person name="O'Sullivan O."/>
            <person name="Ritari J."/>
            <person name="Douillard F.P."/>
            <person name="Paul Ross R."/>
            <person name="Yang R."/>
            <person name="Briner A.E."/>
            <person name="Felis G.E."/>
            <person name="de Vos W.M."/>
            <person name="Barrangou R."/>
            <person name="Klaenhammer T.R."/>
            <person name="Caufield P.W."/>
            <person name="Cui Y."/>
            <person name="Zhang H."/>
            <person name="O'Toole P.W."/>
        </authorList>
    </citation>
    <scope>NUCLEOTIDE SEQUENCE [LARGE SCALE GENOMIC DNA]</scope>
    <source>
        <strain evidence="8 9">DSM 20410</strain>
    </source>
</reference>
<keyword evidence="3 6" id="KW-0175">Coiled coil</keyword>
<comment type="similarity">
    <text evidence="6">Belongs to the EzrA family.</text>
</comment>
<keyword evidence="1 6" id="KW-0812">Transmembrane</keyword>
<gene>
    <name evidence="6" type="primary">ezrA</name>
    <name evidence="8" type="ORF">IV50_GL001231</name>
</gene>
<keyword evidence="6" id="KW-0132">Cell division</keyword>
<dbReference type="GO" id="GO:0005886">
    <property type="term" value="C:plasma membrane"/>
    <property type="evidence" value="ECO:0007669"/>
    <property type="project" value="UniProtKB-SubCell"/>
</dbReference>
<dbReference type="InterPro" id="IPR010379">
    <property type="entry name" value="EzrA"/>
</dbReference>
<evidence type="ECO:0000256" key="1">
    <source>
        <dbReference type="ARBA" id="ARBA00022692"/>
    </source>
</evidence>
<dbReference type="GO" id="GO:0000917">
    <property type="term" value="P:division septum assembly"/>
    <property type="evidence" value="ECO:0007669"/>
    <property type="project" value="UniProtKB-KW"/>
</dbReference>
<accession>A0A0R2GYP5</accession>
<evidence type="ECO:0000256" key="4">
    <source>
        <dbReference type="ARBA" id="ARBA00023136"/>
    </source>
</evidence>
<feature type="topological domain" description="Extracellular" evidence="6">
    <location>
        <begin position="1"/>
        <end position="7"/>
    </location>
</feature>
<dbReference type="GO" id="GO:0005940">
    <property type="term" value="C:septin ring"/>
    <property type="evidence" value="ECO:0007669"/>
    <property type="project" value="InterPro"/>
</dbReference>
<keyword evidence="9" id="KW-1185">Reference proteome</keyword>
<keyword evidence="6" id="KW-1003">Cell membrane</keyword>
<dbReference type="Gene3D" id="1.10.287.1490">
    <property type="match status" value="1"/>
</dbReference>
<evidence type="ECO:0000256" key="6">
    <source>
        <dbReference type="HAMAP-Rule" id="MF_00728"/>
    </source>
</evidence>
<dbReference type="AlphaFoldDB" id="A0A0R2GYP5"/>
<feature type="coiled-coil region" evidence="6">
    <location>
        <begin position="131"/>
        <end position="190"/>
    </location>
</feature>
<sequence length="583" mass="67067">MMTEIGHIVIGLIVVSAAIYLIVFISQRLTAHKVTKLKQEKDELIQIPMRDRIVEGRQLSLTGQSLQQFEILERKYEQLEKHGFADIDSQAEQVLFDSQGANFVKATQSLHQLQQQVRDAKTTVDIVNQGLSDLKQLDAAHKQAVQDLESEYQELRKLLLSESFQFGPAIDKLEDVLSNLEDEFAEFSRLTERGDHAAAADIYESLGMETTQLEQRIDQIPALYTTLDTTIKDQLVELNATYNRLHDEGFLFDTDIAQTLDQLETERQSALDALADLLLKKVSEQIDVLQTQIDTLYETFEQEMQAQKAVVQHNTELGEGLRQNKLLNHDLNIELDRLSQDFIFTKDEDGMVRSWHLQLSNLDHQISDMKIAVNAHEVVYSQVLEPQANIRAELLRIEKEQRELWQEFAELPGRLNQQRSRLVVLKNKMRQIQRRVERQGLQGISNQYKSDFYIVSDELERSEKQMNAARINIDDVARQLAIVSTDLDSLDEATEKMLEAAAVTERLVRKAQNYPDNPEIVEATKQARYYYEREFDYTQAADILGAALEQVDPGILERTVTLYRQEQAALQAEFAEKETQTER</sequence>
<evidence type="ECO:0000256" key="5">
    <source>
        <dbReference type="ARBA" id="ARBA00023210"/>
    </source>
</evidence>
<dbReference type="GO" id="GO:0000921">
    <property type="term" value="P:septin ring assembly"/>
    <property type="evidence" value="ECO:0007669"/>
    <property type="project" value="InterPro"/>
</dbReference>
<keyword evidence="5 6" id="KW-0717">Septation</keyword>
<comment type="subcellular location">
    <subcellularLocation>
        <location evidence="6">Cell membrane</location>
        <topology evidence="6">Single-pass membrane protein</topology>
    </subcellularLocation>
    <text evidence="6">Colocalized with FtsZ to the nascent septal site.</text>
</comment>
<dbReference type="EMBL" id="JQBM01000004">
    <property type="protein sequence ID" value="KRN45889.1"/>
    <property type="molecule type" value="Genomic_DNA"/>
</dbReference>
<feature type="coiled-coil region" evidence="6">
    <location>
        <begin position="260"/>
        <end position="299"/>
    </location>
</feature>
<feature type="topological domain" description="Cytoplasmic" evidence="6">
    <location>
        <begin position="27"/>
        <end position="583"/>
    </location>
</feature>